<gene>
    <name evidence="2" type="ORF">MERR_LOCUS7834</name>
</gene>
<dbReference type="Proteomes" id="UP000467841">
    <property type="component" value="Unassembled WGS sequence"/>
</dbReference>
<proteinExistence type="predicted"/>
<name>A0A6D2I5E7_9BRAS</name>
<sequence length="76" mass="8404">MIEGIAVVQNSNMNKAITIEFKSDPVLVRPQTKDCTFLANSNREQIQKLIAERNETTNTTASSYGGAEAEEDDEVK</sequence>
<dbReference type="EMBL" id="CACVBM020000555">
    <property type="protein sequence ID" value="CAA7020599.1"/>
    <property type="molecule type" value="Genomic_DNA"/>
</dbReference>
<keyword evidence="3" id="KW-1185">Reference proteome</keyword>
<protein>
    <submittedName>
        <fullName evidence="2">Uncharacterized protein</fullName>
    </submittedName>
</protein>
<accession>A0A6D2I5E7</accession>
<reference evidence="2" key="1">
    <citation type="submission" date="2020-01" db="EMBL/GenBank/DDBJ databases">
        <authorList>
            <person name="Mishra B."/>
        </authorList>
    </citation>
    <scope>NUCLEOTIDE SEQUENCE [LARGE SCALE GENOMIC DNA]</scope>
</reference>
<evidence type="ECO:0000313" key="3">
    <source>
        <dbReference type="Proteomes" id="UP000467841"/>
    </source>
</evidence>
<comment type="caution">
    <text evidence="2">The sequence shown here is derived from an EMBL/GenBank/DDBJ whole genome shotgun (WGS) entry which is preliminary data.</text>
</comment>
<evidence type="ECO:0000256" key="1">
    <source>
        <dbReference type="SAM" id="MobiDB-lite"/>
    </source>
</evidence>
<feature type="region of interest" description="Disordered" evidence="1">
    <location>
        <begin position="51"/>
        <end position="76"/>
    </location>
</feature>
<organism evidence="2 3">
    <name type="scientific">Microthlaspi erraticum</name>
    <dbReference type="NCBI Taxonomy" id="1685480"/>
    <lineage>
        <taxon>Eukaryota</taxon>
        <taxon>Viridiplantae</taxon>
        <taxon>Streptophyta</taxon>
        <taxon>Embryophyta</taxon>
        <taxon>Tracheophyta</taxon>
        <taxon>Spermatophyta</taxon>
        <taxon>Magnoliopsida</taxon>
        <taxon>eudicotyledons</taxon>
        <taxon>Gunneridae</taxon>
        <taxon>Pentapetalae</taxon>
        <taxon>rosids</taxon>
        <taxon>malvids</taxon>
        <taxon>Brassicales</taxon>
        <taxon>Brassicaceae</taxon>
        <taxon>Coluteocarpeae</taxon>
        <taxon>Microthlaspi</taxon>
    </lineage>
</organism>
<evidence type="ECO:0000313" key="2">
    <source>
        <dbReference type="EMBL" id="CAA7020599.1"/>
    </source>
</evidence>
<dbReference type="AlphaFoldDB" id="A0A6D2I5E7"/>